<sequence length="300" mass="33369">MSAIPVSAQLDSSFVETFASTTRVNGGLRYRDNSATFSVGNQETLKLGNRGLALRLGGRYKWIGYTFSIPLSDLGTDSELGNAKSLGANIQFYRDKFYLNANLRRTIGFEREAVGEETIFRDDIRFFNALLFGFRILNSKTFSLRSSFKLRNRQLRSAGSLLVAGAIHRQILKADSLIIPLRNNGSTTIDRFSQTKVGVGLGYAHTFVFGKLFFATPLLVVGPEIRFIDYDPIASARELERFRVSPRIRGRLAVGVNGRRNYAALTGAYLPSADASEKLNTRVDEVQIELVLGHRIGIED</sequence>
<evidence type="ECO:0008006" key="3">
    <source>
        <dbReference type="Google" id="ProtNLM"/>
    </source>
</evidence>
<proteinExistence type="predicted"/>
<protein>
    <recommendedName>
        <fullName evidence="3">DUF5723 domain-containing protein</fullName>
    </recommendedName>
</protein>
<organism evidence="1 2">
    <name type="scientific">Neolewinella aquimaris</name>
    <dbReference type="NCBI Taxonomy" id="1835722"/>
    <lineage>
        <taxon>Bacteria</taxon>
        <taxon>Pseudomonadati</taxon>
        <taxon>Bacteroidota</taxon>
        <taxon>Saprospiria</taxon>
        <taxon>Saprospirales</taxon>
        <taxon>Lewinellaceae</taxon>
        <taxon>Neolewinella</taxon>
    </lineage>
</organism>
<dbReference type="InterPro" id="IPR025535">
    <property type="entry name" value="DUF4421"/>
</dbReference>
<dbReference type="RefSeq" id="WP_183494142.1">
    <property type="nucleotide sequence ID" value="NZ_JACIFF010000001.1"/>
</dbReference>
<dbReference type="EMBL" id="JACIFF010000001">
    <property type="protein sequence ID" value="MBB4077905.1"/>
    <property type="molecule type" value="Genomic_DNA"/>
</dbReference>
<dbReference type="Pfam" id="PF14391">
    <property type="entry name" value="DUF4421"/>
    <property type="match status" value="1"/>
</dbReference>
<gene>
    <name evidence="1" type="ORF">GGR28_000506</name>
</gene>
<dbReference type="AlphaFoldDB" id="A0A840E2J8"/>
<keyword evidence="2" id="KW-1185">Reference proteome</keyword>
<accession>A0A840E2J8</accession>
<name>A0A840E2J8_9BACT</name>
<evidence type="ECO:0000313" key="2">
    <source>
        <dbReference type="Proteomes" id="UP000576209"/>
    </source>
</evidence>
<dbReference type="Proteomes" id="UP000576209">
    <property type="component" value="Unassembled WGS sequence"/>
</dbReference>
<comment type="caution">
    <text evidence="1">The sequence shown here is derived from an EMBL/GenBank/DDBJ whole genome shotgun (WGS) entry which is preliminary data.</text>
</comment>
<evidence type="ECO:0000313" key="1">
    <source>
        <dbReference type="EMBL" id="MBB4077905.1"/>
    </source>
</evidence>
<reference evidence="1 2" key="1">
    <citation type="submission" date="2020-08" db="EMBL/GenBank/DDBJ databases">
        <title>Genomic Encyclopedia of Type Strains, Phase IV (KMG-IV): sequencing the most valuable type-strain genomes for metagenomic binning, comparative biology and taxonomic classification.</title>
        <authorList>
            <person name="Goeker M."/>
        </authorList>
    </citation>
    <scope>NUCLEOTIDE SEQUENCE [LARGE SCALE GENOMIC DNA]</scope>
    <source>
        <strain evidence="1 2">DSM 105137</strain>
    </source>
</reference>